<gene>
    <name evidence="1" type="ORF">PPENT_87.1.T1600019</name>
</gene>
<dbReference type="OrthoDB" id="10598644at2759"/>
<proteinExistence type="predicted"/>
<protein>
    <submittedName>
        <fullName evidence="1">Uncharacterized protein</fullName>
    </submittedName>
</protein>
<reference evidence="1" key="1">
    <citation type="submission" date="2021-01" db="EMBL/GenBank/DDBJ databases">
        <authorList>
            <consortium name="Genoscope - CEA"/>
            <person name="William W."/>
        </authorList>
    </citation>
    <scope>NUCLEOTIDE SEQUENCE</scope>
</reference>
<sequence length="734" mass="87492">MLMQLPKEVFAQELYFENENVFQYDKVYAININDDQLNETDIENYKIEILKEIKIENEKQIDLNGNEKIFSFNQNTYNNNNNNNNNNSNNNNNIDIILLKNGSIECLYEIHNYIQDDEIIIKQKDCQILLNQQDCIKLYKLDQFIYIIQCNYNSTNTIIQILNQSQIFDQIIIPIQSNCQSDSIFNNNQTLIIFNKLCQTTLFYSISISNLLFLNLTKYDLLDDFSCYDVPHSILISILFCSSEQISINFHNIFVMYLLSEKKMYIQHRFENNAKIFQRLSNCESIENYIEENITSKQLLIRKKQLNMSSQFYIQSYLIQSLLILHNKEELLSLTKGWKYVKKIKINSAQVLPSASLDLKRFEIFTEQNLKFLLQSSKITHLIYKLNDTICINHRELQKSNPFEILIVQQKSKSIINQQNSILNLCQTQLISQQKMFVIQEQDVENHIILKIEDDILSIQACEQNQLKHSNKIKIKTDYINIFSFPNVLQIVIIYNYRIILIQFKNQQIIQKIQNLDLQILNCVQNFDVIYIIFEDCRKAIMKMNSEKIQVLFQQTYPFDCKLSLQFIFNEVFITQNEIMISSKKNFKRKLLNLEGNKNIMTIVLYHYLIIVRQVQNDYQLKLFWMIEEQAIFLYNLPTYDFKITLSLEYQTYESYLMLKAFKQNINYLLIYDITKTAILSLIRITKIDKDETLFFILSPNQILYYFQGQFIIQNISSTCFNYFNNFVNYRMFI</sequence>
<accession>A0A8S1YFH8</accession>
<comment type="caution">
    <text evidence="1">The sequence shown here is derived from an EMBL/GenBank/DDBJ whole genome shotgun (WGS) entry which is preliminary data.</text>
</comment>
<organism evidence="1 2">
    <name type="scientific">Paramecium pentaurelia</name>
    <dbReference type="NCBI Taxonomy" id="43138"/>
    <lineage>
        <taxon>Eukaryota</taxon>
        <taxon>Sar</taxon>
        <taxon>Alveolata</taxon>
        <taxon>Ciliophora</taxon>
        <taxon>Intramacronucleata</taxon>
        <taxon>Oligohymenophorea</taxon>
        <taxon>Peniculida</taxon>
        <taxon>Parameciidae</taxon>
        <taxon>Paramecium</taxon>
    </lineage>
</organism>
<evidence type="ECO:0000313" key="2">
    <source>
        <dbReference type="Proteomes" id="UP000689195"/>
    </source>
</evidence>
<evidence type="ECO:0000313" key="1">
    <source>
        <dbReference type="EMBL" id="CAD8210602.1"/>
    </source>
</evidence>
<dbReference type="Proteomes" id="UP000689195">
    <property type="component" value="Unassembled WGS sequence"/>
</dbReference>
<name>A0A8S1YFH8_9CILI</name>
<dbReference type="EMBL" id="CAJJDO010000160">
    <property type="protein sequence ID" value="CAD8210602.1"/>
    <property type="molecule type" value="Genomic_DNA"/>
</dbReference>
<keyword evidence="2" id="KW-1185">Reference proteome</keyword>
<dbReference type="AlphaFoldDB" id="A0A8S1YFH8"/>